<keyword evidence="5" id="KW-1185">Reference proteome</keyword>
<sequence>MKSILCILFLFAAVVADDDCGYQKVANNLDVGNDAQPGEMPWLVQIYLKTDTGTIIENACVGSLIHKRYVLTSAVCAHNPFAVLSKAVFGQHDTTSKNVHLQEVEIENVTSNEFNNDTRENDIALIKLKKDVTFTDYVQPVCLPIDGQLNVGEKVVGSGWGTTKTGVFANLKKKVISTIIPTKDCEKTLKGEALLADSHFCTEALNGNKDLICSGDLGAPQVYLKDGRWYQQGIVSFGVACEVGLPDVNTNVAKYLNWIKENMK</sequence>
<dbReference type="CDD" id="cd00190">
    <property type="entry name" value="Tryp_SPc"/>
    <property type="match status" value="1"/>
</dbReference>
<dbReference type="AlphaFoldDB" id="A0AAN7QD45"/>
<dbReference type="Gene3D" id="2.40.10.10">
    <property type="entry name" value="Trypsin-like serine proteases"/>
    <property type="match status" value="1"/>
</dbReference>
<dbReference type="InterPro" id="IPR043504">
    <property type="entry name" value="Peptidase_S1_PA_chymotrypsin"/>
</dbReference>
<dbReference type="SMART" id="SM00020">
    <property type="entry name" value="Tryp_SPc"/>
    <property type="match status" value="1"/>
</dbReference>
<dbReference type="PANTHER" id="PTHR24252:SF7">
    <property type="entry name" value="HYALIN"/>
    <property type="match status" value="1"/>
</dbReference>
<protein>
    <recommendedName>
        <fullName evidence="3">Peptidase S1 domain-containing protein</fullName>
    </recommendedName>
</protein>
<comment type="caution">
    <text evidence="4">The sequence shown here is derived from an EMBL/GenBank/DDBJ whole genome shotgun (WGS) entry which is preliminary data.</text>
</comment>
<evidence type="ECO:0000313" key="4">
    <source>
        <dbReference type="EMBL" id="KAK4874023.1"/>
    </source>
</evidence>
<dbReference type="PROSITE" id="PS50240">
    <property type="entry name" value="TRYPSIN_DOM"/>
    <property type="match status" value="1"/>
</dbReference>
<keyword evidence="1" id="KW-1015">Disulfide bond</keyword>
<reference evidence="5" key="1">
    <citation type="submission" date="2023-01" db="EMBL/GenBank/DDBJ databases">
        <title>Key to firefly adult light organ development and bioluminescence: homeobox transcription factors regulate luciferase expression and transportation to peroxisome.</title>
        <authorList>
            <person name="Fu X."/>
        </authorList>
    </citation>
    <scope>NUCLEOTIDE SEQUENCE [LARGE SCALE GENOMIC DNA]</scope>
</reference>
<feature type="domain" description="Peptidase S1" evidence="3">
    <location>
        <begin position="29"/>
        <end position="264"/>
    </location>
</feature>
<dbReference type="PRINTS" id="PR00722">
    <property type="entry name" value="CHYMOTRYPSIN"/>
</dbReference>
<dbReference type="PANTHER" id="PTHR24252">
    <property type="entry name" value="ACROSIN-RELATED"/>
    <property type="match status" value="1"/>
</dbReference>
<evidence type="ECO:0000259" key="3">
    <source>
        <dbReference type="PROSITE" id="PS50240"/>
    </source>
</evidence>
<dbReference type="Pfam" id="PF00089">
    <property type="entry name" value="Trypsin"/>
    <property type="match status" value="1"/>
</dbReference>
<feature type="chain" id="PRO_5043024893" description="Peptidase S1 domain-containing protein" evidence="2">
    <location>
        <begin position="17"/>
        <end position="264"/>
    </location>
</feature>
<dbReference type="GO" id="GO:0006508">
    <property type="term" value="P:proteolysis"/>
    <property type="evidence" value="ECO:0007669"/>
    <property type="project" value="InterPro"/>
</dbReference>
<feature type="signal peptide" evidence="2">
    <location>
        <begin position="1"/>
        <end position="16"/>
    </location>
</feature>
<name>A0AAN7QD45_9COLE</name>
<keyword evidence="2" id="KW-0732">Signal</keyword>
<accession>A0AAN7QD45</accession>
<evidence type="ECO:0000256" key="2">
    <source>
        <dbReference type="SAM" id="SignalP"/>
    </source>
</evidence>
<evidence type="ECO:0000313" key="5">
    <source>
        <dbReference type="Proteomes" id="UP001353858"/>
    </source>
</evidence>
<gene>
    <name evidence="4" type="ORF">RN001_013383</name>
</gene>
<evidence type="ECO:0000256" key="1">
    <source>
        <dbReference type="ARBA" id="ARBA00023157"/>
    </source>
</evidence>
<organism evidence="4 5">
    <name type="scientific">Aquatica leii</name>
    <dbReference type="NCBI Taxonomy" id="1421715"/>
    <lineage>
        <taxon>Eukaryota</taxon>
        <taxon>Metazoa</taxon>
        <taxon>Ecdysozoa</taxon>
        <taxon>Arthropoda</taxon>
        <taxon>Hexapoda</taxon>
        <taxon>Insecta</taxon>
        <taxon>Pterygota</taxon>
        <taxon>Neoptera</taxon>
        <taxon>Endopterygota</taxon>
        <taxon>Coleoptera</taxon>
        <taxon>Polyphaga</taxon>
        <taxon>Elateriformia</taxon>
        <taxon>Elateroidea</taxon>
        <taxon>Lampyridae</taxon>
        <taxon>Luciolinae</taxon>
        <taxon>Aquatica</taxon>
    </lineage>
</organism>
<dbReference type="InterPro" id="IPR001314">
    <property type="entry name" value="Peptidase_S1A"/>
</dbReference>
<dbReference type="EMBL" id="JARPUR010000006">
    <property type="protein sequence ID" value="KAK4874023.1"/>
    <property type="molecule type" value="Genomic_DNA"/>
</dbReference>
<dbReference type="Proteomes" id="UP001353858">
    <property type="component" value="Unassembled WGS sequence"/>
</dbReference>
<dbReference type="InterPro" id="IPR001254">
    <property type="entry name" value="Trypsin_dom"/>
</dbReference>
<dbReference type="GO" id="GO:0004252">
    <property type="term" value="F:serine-type endopeptidase activity"/>
    <property type="evidence" value="ECO:0007669"/>
    <property type="project" value="InterPro"/>
</dbReference>
<proteinExistence type="predicted"/>
<dbReference type="SUPFAM" id="SSF50494">
    <property type="entry name" value="Trypsin-like serine proteases"/>
    <property type="match status" value="1"/>
</dbReference>
<dbReference type="FunFam" id="2.40.10.10:FF:000068">
    <property type="entry name" value="transmembrane protease serine 2"/>
    <property type="match status" value="1"/>
</dbReference>
<dbReference type="InterPro" id="IPR009003">
    <property type="entry name" value="Peptidase_S1_PA"/>
</dbReference>